<accession>A0A6A5TYY8</accession>
<keyword evidence="2" id="KW-0812">Transmembrane</keyword>
<keyword evidence="4" id="KW-1185">Reference proteome</keyword>
<evidence type="ECO:0000256" key="2">
    <source>
        <dbReference type="SAM" id="Phobius"/>
    </source>
</evidence>
<dbReference type="EMBL" id="ML976988">
    <property type="protein sequence ID" value="KAF1957851.1"/>
    <property type="molecule type" value="Genomic_DNA"/>
</dbReference>
<keyword evidence="2" id="KW-1133">Transmembrane helix</keyword>
<evidence type="ECO:0000313" key="3">
    <source>
        <dbReference type="EMBL" id="KAF1957851.1"/>
    </source>
</evidence>
<feature type="coiled-coil region" evidence="1">
    <location>
        <begin position="114"/>
        <end position="148"/>
    </location>
</feature>
<sequence length="586" mass="64350">MAAPFNFDTSALEFGTPAVRRSARRPEGDLRRKLEVVEGELADLRLEGDAAEIRMRQVVRDLAEAERKQVVFRDLYLKATSKGDKKMDDWDKAVELQNRLELSLREEKRLQEGNAALASTVQSKEQEVAKHESQIITLKDENEKLSTALIESKQHAEHLNKTVASVDDNLTKAYAELNTTESARQHATKAKDDAEARNKEASLEIAGLQQHITKAQNTIAELETQAAGFAELEREHANLQEELVRVRLSFDSRDREIAVKDARISRLENDLQKALEGKLSAEAAASAAQEPTATPQIIAGGDETLEAELAGLSDSEFIDHASTLEHLDYSLVQVIANIEPIPASQPSQLALGPIQSQSIAPTAPRVVSVVTRATQSDNSDSDTAATQTDPSVPILGITRSAIAISPIELDVRPAVPALGFSDVSSTINVAPVEPISIAPIDPVETAPERLAHISHLTKTAISTVHELSPQSPTFAQATHAVPSVAATRKQTMWSWFNIIALLLLLLLAWFWQRQQTELSRMNRGIYANRRHSRYGAFGHGRYLFGIFPIGFDIGDSYFSEQLCAYTSLAIAAVEDWAGINPPPLMY</sequence>
<evidence type="ECO:0000256" key="1">
    <source>
        <dbReference type="SAM" id="Coils"/>
    </source>
</evidence>
<dbReference type="AlphaFoldDB" id="A0A6A5TYY8"/>
<feature type="transmembrane region" description="Helical" evidence="2">
    <location>
        <begin position="492"/>
        <end position="511"/>
    </location>
</feature>
<evidence type="ECO:0000313" key="4">
    <source>
        <dbReference type="Proteomes" id="UP000800035"/>
    </source>
</evidence>
<name>A0A6A5TYY8_9PLEO</name>
<reference evidence="3" key="1">
    <citation type="journal article" date="2020" name="Stud. Mycol.">
        <title>101 Dothideomycetes genomes: a test case for predicting lifestyles and emergence of pathogens.</title>
        <authorList>
            <person name="Haridas S."/>
            <person name="Albert R."/>
            <person name="Binder M."/>
            <person name="Bloem J."/>
            <person name="Labutti K."/>
            <person name="Salamov A."/>
            <person name="Andreopoulos B."/>
            <person name="Baker S."/>
            <person name="Barry K."/>
            <person name="Bills G."/>
            <person name="Bluhm B."/>
            <person name="Cannon C."/>
            <person name="Castanera R."/>
            <person name="Culley D."/>
            <person name="Daum C."/>
            <person name="Ezra D."/>
            <person name="Gonzalez J."/>
            <person name="Henrissat B."/>
            <person name="Kuo A."/>
            <person name="Liang C."/>
            <person name="Lipzen A."/>
            <person name="Lutzoni F."/>
            <person name="Magnuson J."/>
            <person name="Mondo S."/>
            <person name="Nolan M."/>
            <person name="Ohm R."/>
            <person name="Pangilinan J."/>
            <person name="Park H.-J."/>
            <person name="Ramirez L."/>
            <person name="Alfaro M."/>
            <person name="Sun H."/>
            <person name="Tritt A."/>
            <person name="Yoshinaga Y."/>
            <person name="Zwiers L.-H."/>
            <person name="Turgeon B."/>
            <person name="Goodwin S."/>
            <person name="Spatafora J."/>
            <person name="Crous P."/>
            <person name="Grigoriev I."/>
        </authorList>
    </citation>
    <scope>NUCLEOTIDE SEQUENCE</scope>
    <source>
        <strain evidence="3">CBS 675.92</strain>
    </source>
</reference>
<gene>
    <name evidence="3" type="ORF">CC80DRAFT_34699</name>
</gene>
<feature type="coiled-coil region" evidence="1">
    <location>
        <begin position="177"/>
        <end position="284"/>
    </location>
</feature>
<organism evidence="3 4">
    <name type="scientific">Byssothecium circinans</name>
    <dbReference type="NCBI Taxonomy" id="147558"/>
    <lineage>
        <taxon>Eukaryota</taxon>
        <taxon>Fungi</taxon>
        <taxon>Dikarya</taxon>
        <taxon>Ascomycota</taxon>
        <taxon>Pezizomycotina</taxon>
        <taxon>Dothideomycetes</taxon>
        <taxon>Pleosporomycetidae</taxon>
        <taxon>Pleosporales</taxon>
        <taxon>Massarineae</taxon>
        <taxon>Massarinaceae</taxon>
        <taxon>Byssothecium</taxon>
    </lineage>
</organism>
<keyword evidence="1" id="KW-0175">Coiled coil</keyword>
<dbReference type="OrthoDB" id="3801048at2759"/>
<proteinExistence type="predicted"/>
<feature type="coiled-coil region" evidence="1">
    <location>
        <begin position="27"/>
        <end position="68"/>
    </location>
</feature>
<protein>
    <submittedName>
        <fullName evidence="3">Uncharacterized protein</fullName>
    </submittedName>
</protein>
<keyword evidence="2" id="KW-0472">Membrane</keyword>
<dbReference type="Proteomes" id="UP000800035">
    <property type="component" value="Unassembled WGS sequence"/>
</dbReference>